<organism evidence="2 3">
    <name type="scientific">Actinopolyspora alba</name>
    <dbReference type="NCBI Taxonomy" id="673379"/>
    <lineage>
        <taxon>Bacteria</taxon>
        <taxon>Bacillati</taxon>
        <taxon>Actinomycetota</taxon>
        <taxon>Actinomycetes</taxon>
        <taxon>Actinopolysporales</taxon>
        <taxon>Actinopolysporaceae</taxon>
        <taxon>Actinopolyspora</taxon>
        <taxon>Actinopolyspora alba group</taxon>
    </lineage>
</organism>
<feature type="region of interest" description="Disordered" evidence="1">
    <location>
        <begin position="36"/>
        <end position="94"/>
    </location>
</feature>
<reference evidence="3" key="1">
    <citation type="submission" date="2016-10" db="EMBL/GenBank/DDBJ databases">
        <authorList>
            <person name="Varghese N."/>
            <person name="Submissions S."/>
        </authorList>
    </citation>
    <scope>NUCLEOTIDE SEQUENCE [LARGE SCALE GENOMIC DNA]</scope>
    <source>
        <strain evidence="3">DSM 45004</strain>
    </source>
</reference>
<proteinExistence type="predicted"/>
<protein>
    <submittedName>
        <fullName evidence="2">Uncharacterized protein</fullName>
    </submittedName>
</protein>
<accession>A0A1I2AWJ7</accession>
<evidence type="ECO:0000256" key="1">
    <source>
        <dbReference type="SAM" id="MobiDB-lite"/>
    </source>
</evidence>
<keyword evidence="3" id="KW-1185">Reference proteome</keyword>
<dbReference type="EMBL" id="FOMZ01000014">
    <property type="protein sequence ID" value="SFE47260.1"/>
    <property type="molecule type" value="Genomic_DNA"/>
</dbReference>
<dbReference type="RefSeq" id="WP_092928777.1">
    <property type="nucleotide sequence ID" value="NZ_FOMZ01000014.1"/>
</dbReference>
<name>A0A1I2AWJ7_9ACTN</name>
<evidence type="ECO:0000313" key="2">
    <source>
        <dbReference type="EMBL" id="SFE47260.1"/>
    </source>
</evidence>
<dbReference type="Proteomes" id="UP000198716">
    <property type="component" value="Unassembled WGS sequence"/>
</dbReference>
<gene>
    <name evidence="2" type="ORF">SAMN04487819_114111</name>
</gene>
<dbReference type="AlphaFoldDB" id="A0A1I2AWJ7"/>
<evidence type="ECO:0000313" key="3">
    <source>
        <dbReference type="Proteomes" id="UP000198716"/>
    </source>
</evidence>
<sequence length="94" mass="10142">MVDLAMIALVLVALLAVWLFLRGADNAGRRRSAGFARYRGHVGPPPPNHPTTTDGERSEDSYGTVARGGVTHGPGAYRTMLSLRRKRAENPDGD</sequence>